<reference evidence="2" key="1">
    <citation type="journal article" date="2023" name="Mol. Phylogenet. Evol.">
        <title>Genome-scale phylogeny and comparative genomics of the fungal order Sordariales.</title>
        <authorList>
            <person name="Hensen N."/>
            <person name="Bonometti L."/>
            <person name="Westerberg I."/>
            <person name="Brannstrom I.O."/>
            <person name="Guillou S."/>
            <person name="Cros-Aarteil S."/>
            <person name="Calhoun S."/>
            <person name="Haridas S."/>
            <person name="Kuo A."/>
            <person name="Mondo S."/>
            <person name="Pangilinan J."/>
            <person name="Riley R."/>
            <person name="LaButti K."/>
            <person name="Andreopoulos B."/>
            <person name="Lipzen A."/>
            <person name="Chen C."/>
            <person name="Yan M."/>
            <person name="Daum C."/>
            <person name="Ng V."/>
            <person name="Clum A."/>
            <person name="Steindorff A."/>
            <person name="Ohm R.A."/>
            <person name="Martin F."/>
            <person name="Silar P."/>
            <person name="Natvig D.O."/>
            <person name="Lalanne C."/>
            <person name="Gautier V."/>
            <person name="Ament-Velasquez S.L."/>
            <person name="Kruys A."/>
            <person name="Hutchinson M.I."/>
            <person name="Powell A.J."/>
            <person name="Barry K."/>
            <person name="Miller A.N."/>
            <person name="Grigoriev I.V."/>
            <person name="Debuchy R."/>
            <person name="Gladieux P."/>
            <person name="Hiltunen Thoren M."/>
            <person name="Johannesson H."/>
        </authorList>
    </citation>
    <scope>NUCLEOTIDE SEQUENCE</scope>
    <source>
        <strain evidence="2">PSN293</strain>
    </source>
</reference>
<keyword evidence="3" id="KW-1185">Reference proteome</keyword>
<evidence type="ECO:0000256" key="1">
    <source>
        <dbReference type="SAM" id="MobiDB-lite"/>
    </source>
</evidence>
<protein>
    <submittedName>
        <fullName evidence="2">Uncharacterized protein</fullName>
    </submittedName>
</protein>
<feature type="compositionally biased region" description="Acidic residues" evidence="1">
    <location>
        <begin position="108"/>
        <end position="124"/>
    </location>
</feature>
<feature type="region of interest" description="Disordered" evidence="1">
    <location>
        <begin position="53"/>
        <end position="153"/>
    </location>
</feature>
<name>A0AAN7B0Q4_9PEZI</name>
<accession>A0AAN7B0Q4</accession>
<dbReference type="AlphaFoldDB" id="A0AAN7B0Q4"/>
<organism evidence="2 3">
    <name type="scientific">Rhypophila decipiens</name>
    <dbReference type="NCBI Taxonomy" id="261697"/>
    <lineage>
        <taxon>Eukaryota</taxon>
        <taxon>Fungi</taxon>
        <taxon>Dikarya</taxon>
        <taxon>Ascomycota</taxon>
        <taxon>Pezizomycotina</taxon>
        <taxon>Sordariomycetes</taxon>
        <taxon>Sordariomycetidae</taxon>
        <taxon>Sordariales</taxon>
        <taxon>Naviculisporaceae</taxon>
        <taxon>Rhypophila</taxon>
    </lineage>
</organism>
<proteinExistence type="predicted"/>
<feature type="compositionally biased region" description="Polar residues" evidence="1">
    <location>
        <begin position="125"/>
        <end position="145"/>
    </location>
</feature>
<dbReference type="Proteomes" id="UP001301769">
    <property type="component" value="Unassembled WGS sequence"/>
</dbReference>
<evidence type="ECO:0000313" key="3">
    <source>
        <dbReference type="Proteomes" id="UP001301769"/>
    </source>
</evidence>
<comment type="caution">
    <text evidence="2">The sequence shown here is derived from an EMBL/GenBank/DDBJ whole genome shotgun (WGS) entry which is preliminary data.</text>
</comment>
<gene>
    <name evidence="2" type="ORF">QBC37DRAFT_462076</name>
</gene>
<dbReference type="EMBL" id="MU858556">
    <property type="protein sequence ID" value="KAK4206004.1"/>
    <property type="molecule type" value="Genomic_DNA"/>
</dbReference>
<sequence length="153" mass="17793">MTANYNANGKNVFFNGPEDWPEWSLTFKRRAINADIWKYMETKWPDVPKIPLYAQFEAKPPPEESQPSQQPRNPSTTRTRATHGIAVPSRSKTPRRNYALVSGRSHTEDDDEREHNEDESEEVENSQLPTPRQIQLSDLTENGRMNYQDAMMR</sequence>
<evidence type="ECO:0000313" key="2">
    <source>
        <dbReference type="EMBL" id="KAK4206004.1"/>
    </source>
</evidence>
<reference evidence="2" key="2">
    <citation type="submission" date="2023-05" db="EMBL/GenBank/DDBJ databases">
        <authorList>
            <consortium name="Lawrence Berkeley National Laboratory"/>
            <person name="Steindorff A."/>
            <person name="Hensen N."/>
            <person name="Bonometti L."/>
            <person name="Westerberg I."/>
            <person name="Brannstrom I.O."/>
            <person name="Guillou S."/>
            <person name="Cros-Aarteil S."/>
            <person name="Calhoun S."/>
            <person name="Haridas S."/>
            <person name="Kuo A."/>
            <person name="Mondo S."/>
            <person name="Pangilinan J."/>
            <person name="Riley R."/>
            <person name="Labutti K."/>
            <person name="Andreopoulos B."/>
            <person name="Lipzen A."/>
            <person name="Chen C."/>
            <person name="Yanf M."/>
            <person name="Daum C."/>
            <person name="Ng V."/>
            <person name="Clum A."/>
            <person name="Ohm R."/>
            <person name="Martin F."/>
            <person name="Silar P."/>
            <person name="Natvig D."/>
            <person name="Lalanne C."/>
            <person name="Gautier V."/>
            <person name="Ament-Velasquez S.L."/>
            <person name="Kruys A."/>
            <person name="Hutchinson M.I."/>
            <person name="Powell A.J."/>
            <person name="Barry K."/>
            <person name="Miller A.N."/>
            <person name="Grigoriev I.V."/>
            <person name="Debuchy R."/>
            <person name="Gladieux P."/>
            <person name="Thoren M.H."/>
            <person name="Johannesson H."/>
        </authorList>
    </citation>
    <scope>NUCLEOTIDE SEQUENCE</scope>
    <source>
        <strain evidence="2">PSN293</strain>
    </source>
</reference>